<evidence type="ECO:0000313" key="1">
    <source>
        <dbReference type="EMBL" id="MPC86255.1"/>
    </source>
</evidence>
<gene>
    <name evidence="1" type="ORF">E2C01_081078</name>
</gene>
<protein>
    <submittedName>
        <fullName evidence="1">Uncharacterized protein</fullName>
    </submittedName>
</protein>
<evidence type="ECO:0000313" key="2">
    <source>
        <dbReference type="Proteomes" id="UP000324222"/>
    </source>
</evidence>
<name>A0A5B7IUU9_PORTR</name>
<sequence>MFYFFLKRFDSFLPRWLKNQEEKRKADEFPMLRGGVKEMHTGRDAEWGNVYTEVKRKTVAAILRAGIQRRGGMEGGQRQGINKTKQP</sequence>
<dbReference type="Proteomes" id="UP000324222">
    <property type="component" value="Unassembled WGS sequence"/>
</dbReference>
<reference evidence="1 2" key="1">
    <citation type="submission" date="2019-05" db="EMBL/GenBank/DDBJ databases">
        <title>Another draft genome of Portunus trituberculatus and its Hox gene families provides insights of decapod evolution.</title>
        <authorList>
            <person name="Jeong J.-H."/>
            <person name="Song I."/>
            <person name="Kim S."/>
            <person name="Choi T."/>
            <person name="Kim D."/>
            <person name="Ryu S."/>
            <person name="Kim W."/>
        </authorList>
    </citation>
    <scope>NUCLEOTIDE SEQUENCE [LARGE SCALE GENOMIC DNA]</scope>
    <source>
        <tissue evidence="1">Muscle</tissue>
    </source>
</reference>
<organism evidence="1 2">
    <name type="scientific">Portunus trituberculatus</name>
    <name type="common">Swimming crab</name>
    <name type="synonym">Neptunus trituberculatus</name>
    <dbReference type="NCBI Taxonomy" id="210409"/>
    <lineage>
        <taxon>Eukaryota</taxon>
        <taxon>Metazoa</taxon>
        <taxon>Ecdysozoa</taxon>
        <taxon>Arthropoda</taxon>
        <taxon>Crustacea</taxon>
        <taxon>Multicrustacea</taxon>
        <taxon>Malacostraca</taxon>
        <taxon>Eumalacostraca</taxon>
        <taxon>Eucarida</taxon>
        <taxon>Decapoda</taxon>
        <taxon>Pleocyemata</taxon>
        <taxon>Brachyura</taxon>
        <taxon>Eubrachyura</taxon>
        <taxon>Portunoidea</taxon>
        <taxon>Portunidae</taxon>
        <taxon>Portuninae</taxon>
        <taxon>Portunus</taxon>
    </lineage>
</organism>
<dbReference type="AlphaFoldDB" id="A0A5B7IUU9"/>
<keyword evidence="2" id="KW-1185">Reference proteome</keyword>
<accession>A0A5B7IUU9</accession>
<dbReference type="EMBL" id="VSRR010070926">
    <property type="protein sequence ID" value="MPC86255.1"/>
    <property type="molecule type" value="Genomic_DNA"/>
</dbReference>
<proteinExistence type="predicted"/>
<comment type="caution">
    <text evidence="1">The sequence shown here is derived from an EMBL/GenBank/DDBJ whole genome shotgun (WGS) entry which is preliminary data.</text>
</comment>